<dbReference type="AlphaFoldDB" id="A0AA86TDR0"/>
<evidence type="ECO:0000313" key="5">
    <source>
        <dbReference type="EMBL" id="CAJ1971984.1"/>
    </source>
</evidence>
<dbReference type="InterPro" id="IPR052245">
    <property type="entry name" value="Plant_Stress_Dev_TF"/>
</dbReference>
<reference evidence="5" key="1">
    <citation type="submission" date="2023-10" db="EMBL/GenBank/DDBJ databases">
        <authorList>
            <person name="Domelevo Entfellner J.-B."/>
        </authorList>
    </citation>
    <scope>NUCLEOTIDE SEQUENCE</scope>
</reference>
<dbReference type="Proteomes" id="UP001189624">
    <property type="component" value="Chromosome 8"/>
</dbReference>
<keyword evidence="6" id="KW-1185">Reference proteome</keyword>
<evidence type="ECO:0000256" key="2">
    <source>
        <dbReference type="ARBA" id="ARBA00023125"/>
    </source>
</evidence>
<dbReference type="CDD" id="cd00167">
    <property type="entry name" value="SANT"/>
    <property type="match status" value="1"/>
</dbReference>
<dbReference type="InterPro" id="IPR009057">
    <property type="entry name" value="Homeodomain-like_sf"/>
</dbReference>
<keyword evidence="2" id="KW-0238">DNA-binding</keyword>
<dbReference type="GO" id="GO:0005634">
    <property type="term" value="C:nucleus"/>
    <property type="evidence" value="ECO:0007669"/>
    <property type="project" value="UniProtKB-SubCell"/>
</dbReference>
<proteinExistence type="predicted"/>
<protein>
    <recommendedName>
        <fullName evidence="4">HTH myb-type domain-containing protein</fullName>
    </recommendedName>
</protein>
<name>A0AA86TDR0_9FABA</name>
<feature type="domain" description="HTH myb-type" evidence="4">
    <location>
        <begin position="1"/>
        <end position="36"/>
    </location>
</feature>
<dbReference type="GO" id="GO:0003677">
    <property type="term" value="F:DNA binding"/>
    <property type="evidence" value="ECO:0007669"/>
    <property type="project" value="UniProtKB-KW"/>
</dbReference>
<dbReference type="PANTHER" id="PTHR44191:SF13">
    <property type="entry name" value="DUPLICATED HOMEODOMAIN-LIKE SUPERFAMILY PROTEIN"/>
    <property type="match status" value="1"/>
</dbReference>
<evidence type="ECO:0000256" key="1">
    <source>
        <dbReference type="ARBA" id="ARBA00004123"/>
    </source>
</evidence>
<sequence>MKFGKGHWTSIARYVLLTKTRSQIASHAQKHFLHLRDKEKKKRSSIHDINLENDFVLEHVKKNNHPIQPLYEVHQAREIMGLQNDNLVPHNPIEQIHQNLQPQQLAIFEDNLAFHHIQQQSLPPSKVQQLPHHIDQHDLAPVSDILQFSSNNYINQEGLQDLWVTPLYPQNQQFSHFIDQDGWAPSSNQ</sequence>
<dbReference type="EMBL" id="OY731405">
    <property type="protein sequence ID" value="CAJ1971984.1"/>
    <property type="molecule type" value="Genomic_DNA"/>
</dbReference>
<accession>A0AA86TDR0</accession>
<dbReference type="Gramene" id="rna-AYBTSS11_LOCUS23995">
    <property type="protein sequence ID" value="CAJ1971984.1"/>
    <property type="gene ID" value="gene-AYBTSS11_LOCUS23995"/>
</dbReference>
<keyword evidence="3" id="KW-0539">Nucleus</keyword>
<evidence type="ECO:0000259" key="4">
    <source>
        <dbReference type="PROSITE" id="PS51294"/>
    </source>
</evidence>
<organism evidence="5 6">
    <name type="scientific">Sphenostylis stenocarpa</name>
    <dbReference type="NCBI Taxonomy" id="92480"/>
    <lineage>
        <taxon>Eukaryota</taxon>
        <taxon>Viridiplantae</taxon>
        <taxon>Streptophyta</taxon>
        <taxon>Embryophyta</taxon>
        <taxon>Tracheophyta</taxon>
        <taxon>Spermatophyta</taxon>
        <taxon>Magnoliopsida</taxon>
        <taxon>eudicotyledons</taxon>
        <taxon>Gunneridae</taxon>
        <taxon>Pentapetalae</taxon>
        <taxon>rosids</taxon>
        <taxon>fabids</taxon>
        <taxon>Fabales</taxon>
        <taxon>Fabaceae</taxon>
        <taxon>Papilionoideae</taxon>
        <taxon>50 kb inversion clade</taxon>
        <taxon>NPAAA clade</taxon>
        <taxon>indigoferoid/millettioid clade</taxon>
        <taxon>Phaseoleae</taxon>
        <taxon>Sphenostylis</taxon>
    </lineage>
</organism>
<dbReference type="PROSITE" id="PS51294">
    <property type="entry name" value="HTH_MYB"/>
    <property type="match status" value="1"/>
</dbReference>
<evidence type="ECO:0000313" key="6">
    <source>
        <dbReference type="Proteomes" id="UP001189624"/>
    </source>
</evidence>
<dbReference type="GO" id="GO:0009751">
    <property type="term" value="P:response to salicylic acid"/>
    <property type="evidence" value="ECO:0007669"/>
    <property type="project" value="TreeGrafter"/>
</dbReference>
<dbReference type="InterPro" id="IPR017930">
    <property type="entry name" value="Myb_dom"/>
</dbReference>
<comment type="subcellular location">
    <subcellularLocation>
        <location evidence="1">Nucleus</location>
    </subcellularLocation>
</comment>
<dbReference type="SUPFAM" id="SSF46689">
    <property type="entry name" value="Homeodomain-like"/>
    <property type="match status" value="1"/>
</dbReference>
<dbReference type="Gene3D" id="1.10.10.60">
    <property type="entry name" value="Homeodomain-like"/>
    <property type="match status" value="1"/>
</dbReference>
<dbReference type="InterPro" id="IPR001005">
    <property type="entry name" value="SANT/Myb"/>
</dbReference>
<dbReference type="PANTHER" id="PTHR44191">
    <property type="entry name" value="TRANSCRIPTION FACTOR KUA1"/>
    <property type="match status" value="1"/>
</dbReference>
<dbReference type="GO" id="GO:0009739">
    <property type="term" value="P:response to gibberellin"/>
    <property type="evidence" value="ECO:0007669"/>
    <property type="project" value="TreeGrafter"/>
</dbReference>
<evidence type="ECO:0000256" key="3">
    <source>
        <dbReference type="ARBA" id="ARBA00023242"/>
    </source>
</evidence>
<gene>
    <name evidence="5" type="ORF">AYBTSS11_LOCUS23995</name>
</gene>
<dbReference type="GO" id="GO:0006355">
    <property type="term" value="P:regulation of DNA-templated transcription"/>
    <property type="evidence" value="ECO:0007669"/>
    <property type="project" value="UniProtKB-ARBA"/>
</dbReference>